<sequence>MRSVAFFFLIVVCVAEKNDGMLPALEEKLENKFTEYAGGVSKWLESFNDEHLGNTELGRFLHYNEIKTQLETTKDSGNQGRSMKKMGMTMMPLIFHIGATSTWMLITTVLTAKSLAVGLALLVFKIAVSSAKLAAFFTHLKAKQSDHHHDWASAWTPHYEHHGDDKEHGYSGFDELNKPASNCLLPGHDNNLLLHCFFLHPVTQGLLAQAPEP</sequence>
<gene>
    <name evidence="1" type="ORF">MSG28_014899</name>
</gene>
<evidence type="ECO:0000313" key="1">
    <source>
        <dbReference type="EMBL" id="KAI8441258.1"/>
    </source>
</evidence>
<dbReference type="Proteomes" id="UP001064048">
    <property type="component" value="Chromosome 27"/>
</dbReference>
<name>A0ACC0KXN3_CHOFU</name>
<evidence type="ECO:0000313" key="2">
    <source>
        <dbReference type="Proteomes" id="UP001064048"/>
    </source>
</evidence>
<accession>A0ACC0KXN3</accession>
<reference evidence="1 2" key="1">
    <citation type="journal article" date="2022" name="Genome Biol. Evol.">
        <title>The Spruce Budworm Genome: Reconstructing the Evolutionary History of Antifreeze Proteins.</title>
        <authorList>
            <person name="Beliveau C."/>
            <person name="Gagne P."/>
            <person name="Picq S."/>
            <person name="Vernygora O."/>
            <person name="Keeling C.I."/>
            <person name="Pinkney K."/>
            <person name="Doucet D."/>
            <person name="Wen F."/>
            <person name="Johnston J.S."/>
            <person name="Maaroufi H."/>
            <person name="Boyle B."/>
            <person name="Laroche J."/>
            <person name="Dewar K."/>
            <person name="Juretic N."/>
            <person name="Blackburn G."/>
            <person name="Nisole A."/>
            <person name="Brunet B."/>
            <person name="Brandao M."/>
            <person name="Lumley L."/>
            <person name="Duan J."/>
            <person name="Quan G."/>
            <person name="Lucarotti C.J."/>
            <person name="Roe A.D."/>
            <person name="Sperling F.A.H."/>
            <person name="Levesque R.C."/>
            <person name="Cusson M."/>
        </authorList>
    </citation>
    <scope>NUCLEOTIDE SEQUENCE [LARGE SCALE GENOMIC DNA]</scope>
    <source>
        <strain evidence="1">Glfc:IPQL:Cfum</strain>
    </source>
</reference>
<keyword evidence="2" id="KW-1185">Reference proteome</keyword>
<dbReference type="EMBL" id="CM046127">
    <property type="protein sequence ID" value="KAI8441258.1"/>
    <property type="molecule type" value="Genomic_DNA"/>
</dbReference>
<proteinExistence type="predicted"/>
<protein>
    <submittedName>
        <fullName evidence="1">Uncharacterized protein</fullName>
    </submittedName>
</protein>
<comment type="caution">
    <text evidence="1">The sequence shown here is derived from an EMBL/GenBank/DDBJ whole genome shotgun (WGS) entry which is preliminary data.</text>
</comment>
<organism evidence="1 2">
    <name type="scientific">Choristoneura fumiferana</name>
    <name type="common">Spruce budworm moth</name>
    <name type="synonym">Archips fumiferana</name>
    <dbReference type="NCBI Taxonomy" id="7141"/>
    <lineage>
        <taxon>Eukaryota</taxon>
        <taxon>Metazoa</taxon>
        <taxon>Ecdysozoa</taxon>
        <taxon>Arthropoda</taxon>
        <taxon>Hexapoda</taxon>
        <taxon>Insecta</taxon>
        <taxon>Pterygota</taxon>
        <taxon>Neoptera</taxon>
        <taxon>Endopterygota</taxon>
        <taxon>Lepidoptera</taxon>
        <taxon>Glossata</taxon>
        <taxon>Ditrysia</taxon>
        <taxon>Tortricoidea</taxon>
        <taxon>Tortricidae</taxon>
        <taxon>Tortricinae</taxon>
        <taxon>Choristoneura</taxon>
    </lineage>
</organism>